<dbReference type="HAMAP" id="MF_00048">
    <property type="entry name" value="UPF0102"/>
    <property type="match status" value="1"/>
</dbReference>
<comment type="similarity">
    <text evidence="1 2">Belongs to the UPF0102 family.</text>
</comment>
<dbReference type="RefSeq" id="WP_072284887.1">
    <property type="nucleotide sequence ID" value="NZ_CP015519.1"/>
</dbReference>
<evidence type="ECO:0000256" key="1">
    <source>
        <dbReference type="ARBA" id="ARBA00006738"/>
    </source>
</evidence>
<dbReference type="InterPro" id="IPR003509">
    <property type="entry name" value="UPF0102_YraN-like"/>
</dbReference>
<dbReference type="STRING" id="1842532.A7E78_14105"/>
<dbReference type="Gene3D" id="3.40.1350.10">
    <property type="match status" value="1"/>
</dbReference>
<gene>
    <name evidence="3" type="ORF">A7E78_14105</name>
</gene>
<organism evidence="3 4">
    <name type="scientific">Syntrophotalea acetylenivorans</name>
    <dbReference type="NCBI Taxonomy" id="1842532"/>
    <lineage>
        <taxon>Bacteria</taxon>
        <taxon>Pseudomonadati</taxon>
        <taxon>Thermodesulfobacteriota</taxon>
        <taxon>Desulfuromonadia</taxon>
        <taxon>Desulfuromonadales</taxon>
        <taxon>Syntrophotaleaceae</taxon>
        <taxon>Syntrophotalea</taxon>
    </lineage>
</organism>
<dbReference type="KEGG" id="pef:A7E78_14105"/>
<dbReference type="SUPFAM" id="SSF52980">
    <property type="entry name" value="Restriction endonuclease-like"/>
    <property type="match status" value="1"/>
</dbReference>
<accession>A0A1L3GSD5</accession>
<reference evidence="3 4" key="1">
    <citation type="journal article" date="2017" name="Genome Announc.">
        <title>Complete Genome Sequences of Two Acetylene-Fermenting Pelobacter acetylenicus Strains.</title>
        <authorList>
            <person name="Sutton J.M."/>
            <person name="Baesman S.M."/>
            <person name="Fierst J.L."/>
            <person name="Poret-Peterson A.T."/>
            <person name="Oremland R.S."/>
            <person name="Dunlap D.S."/>
            <person name="Akob D.M."/>
        </authorList>
    </citation>
    <scope>NUCLEOTIDE SEQUENCE [LARGE SCALE GENOMIC DNA]</scope>
    <source>
        <strain evidence="3 4">SFB93</strain>
    </source>
</reference>
<sequence length="123" mass="14135">MTEQRQTLGKWGEEQAARFLRRRRFKIVARNLRTPVGEIDIIARQGKVLIFAEVKTRRGTCYGAPQEAVGPTKQRQILRAASWYLKDQGRQDLQPRFDVLAVQVVNDQAQIEHIADAFGLPDY</sequence>
<dbReference type="GO" id="GO:0003676">
    <property type="term" value="F:nucleic acid binding"/>
    <property type="evidence" value="ECO:0007669"/>
    <property type="project" value="InterPro"/>
</dbReference>
<proteinExistence type="inferred from homology"/>
<protein>
    <recommendedName>
        <fullName evidence="2">UPF0102 protein A7E78_14105</fullName>
    </recommendedName>
</protein>
<dbReference type="NCBIfam" id="NF009154">
    <property type="entry name" value="PRK12497.3-3"/>
    <property type="match status" value="1"/>
</dbReference>
<dbReference type="Proteomes" id="UP000182517">
    <property type="component" value="Chromosome"/>
</dbReference>
<dbReference type="AlphaFoldDB" id="A0A1L3GSD5"/>
<keyword evidence="4" id="KW-1185">Reference proteome</keyword>
<dbReference type="NCBIfam" id="TIGR00252">
    <property type="entry name" value="YraN family protein"/>
    <property type="match status" value="1"/>
</dbReference>
<dbReference type="PANTHER" id="PTHR34039:SF1">
    <property type="entry name" value="UPF0102 PROTEIN YRAN"/>
    <property type="match status" value="1"/>
</dbReference>
<name>A0A1L3GSD5_9BACT</name>
<dbReference type="NCBIfam" id="NF009150">
    <property type="entry name" value="PRK12497.1-3"/>
    <property type="match status" value="1"/>
</dbReference>
<dbReference type="InterPro" id="IPR011856">
    <property type="entry name" value="tRNA_endonuc-like_dom_sf"/>
</dbReference>
<evidence type="ECO:0000313" key="3">
    <source>
        <dbReference type="EMBL" id="APG28864.1"/>
    </source>
</evidence>
<evidence type="ECO:0000256" key="2">
    <source>
        <dbReference type="HAMAP-Rule" id="MF_00048"/>
    </source>
</evidence>
<dbReference type="OrthoDB" id="9794876at2"/>
<dbReference type="PANTHER" id="PTHR34039">
    <property type="entry name" value="UPF0102 PROTEIN YRAN"/>
    <property type="match status" value="1"/>
</dbReference>
<dbReference type="InterPro" id="IPR011335">
    <property type="entry name" value="Restrct_endonuc-II-like"/>
</dbReference>
<evidence type="ECO:0000313" key="4">
    <source>
        <dbReference type="Proteomes" id="UP000182517"/>
    </source>
</evidence>
<dbReference type="Pfam" id="PF02021">
    <property type="entry name" value="UPF0102"/>
    <property type="match status" value="1"/>
</dbReference>
<dbReference type="EMBL" id="CP015519">
    <property type="protein sequence ID" value="APG28864.1"/>
    <property type="molecule type" value="Genomic_DNA"/>
</dbReference>